<evidence type="ECO:0000313" key="3">
    <source>
        <dbReference type="EnsemblPlants" id="AES92444"/>
    </source>
</evidence>
<protein>
    <submittedName>
        <fullName evidence="1 3">Uncharacterized protein</fullName>
    </submittedName>
</protein>
<gene>
    <name evidence="1" type="ordered locus">MTR_4g129580</name>
    <name evidence="2" type="ORF">MtrunA17_Chr4g0073211</name>
</gene>
<dbReference type="EnsemblPlants" id="AES92444">
    <property type="protein sequence ID" value="AES92444"/>
    <property type="gene ID" value="MTR_4g129580"/>
</dbReference>
<evidence type="ECO:0000313" key="1">
    <source>
        <dbReference type="EMBL" id="AES92444.1"/>
    </source>
</evidence>
<organism evidence="1 4">
    <name type="scientific">Medicago truncatula</name>
    <name type="common">Barrel medic</name>
    <name type="synonym">Medicago tribuloides</name>
    <dbReference type="NCBI Taxonomy" id="3880"/>
    <lineage>
        <taxon>Eukaryota</taxon>
        <taxon>Viridiplantae</taxon>
        <taxon>Streptophyta</taxon>
        <taxon>Embryophyta</taxon>
        <taxon>Tracheophyta</taxon>
        <taxon>Spermatophyta</taxon>
        <taxon>Magnoliopsida</taxon>
        <taxon>eudicotyledons</taxon>
        <taxon>Gunneridae</taxon>
        <taxon>Pentapetalae</taxon>
        <taxon>rosids</taxon>
        <taxon>fabids</taxon>
        <taxon>Fabales</taxon>
        <taxon>Fabaceae</taxon>
        <taxon>Papilionoideae</taxon>
        <taxon>50 kb inversion clade</taxon>
        <taxon>NPAAA clade</taxon>
        <taxon>Hologalegina</taxon>
        <taxon>IRL clade</taxon>
        <taxon>Trifolieae</taxon>
        <taxon>Medicago</taxon>
    </lineage>
</organism>
<dbReference type="Proteomes" id="UP000265566">
    <property type="component" value="Chromosome 4"/>
</dbReference>
<reference evidence="5" key="4">
    <citation type="journal article" date="2018" name="Nat. Plants">
        <title>Whole-genome landscape of Medicago truncatula symbiotic genes.</title>
        <authorList>
            <person name="Pecrix Y."/>
            <person name="Staton S.E."/>
            <person name="Sallet E."/>
            <person name="Lelandais-Briere C."/>
            <person name="Moreau S."/>
            <person name="Carrere S."/>
            <person name="Blein T."/>
            <person name="Jardinaud M.F."/>
            <person name="Latrasse D."/>
            <person name="Zouine M."/>
            <person name="Zahm M."/>
            <person name="Kreplak J."/>
            <person name="Mayjonade B."/>
            <person name="Satge C."/>
            <person name="Perez M."/>
            <person name="Cauet S."/>
            <person name="Marande W."/>
            <person name="Chantry-Darmon C."/>
            <person name="Lopez-Roques C."/>
            <person name="Bouchez O."/>
            <person name="Berard A."/>
            <person name="Debelle F."/>
            <person name="Munos S."/>
            <person name="Bendahmane A."/>
            <person name="Berges H."/>
            <person name="Niebel A."/>
            <person name="Buitink J."/>
            <person name="Frugier F."/>
            <person name="Benhamed M."/>
            <person name="Crespi M."/>
            <person name="Gouzy J."/>
            <person name="Gamas P."/>
        </authorList>
    </citation>
    <scope>NUCLEOTIDE SEQUENCE [LARGE SCALE GENOMIC DNA]</scope>
    <source>
        <strain evidence="5">cv. Jemalong A17</strain>
    </source>
</reference>
<dbReference type="AlphaFoldDB" id="G7JED0"/>
<dbReference type="PaxDb" id="3880-AES92444"/>
<dbReference type="OMA" id="GSEVMDM"/>
<keyword evidence="4" id="KW-1185">Reference proteome</keyword>
<dbReference type="EMBL" id="PSQE01000004">
    <property type="protein sequence ID" value="RHN64817.1"/>
    <property type="molecule type" value="Genomic_DNA"/>
</dbReference>
<sequence>MGIRQWPKGGLNVKGRKKRAKVCLAKNANVGKTSLQKKLRELQGTVPGSLQGLDTNNLFHSIEKYIHLLEAKVTILRCLSNLYGV</sequence>
<dbReference type="Proteomes" id="UP000002051">
    <property type="component" value="Chromosome 4"/>
</dbReference>
<dbReference type="Gramene" id="rna27681">
    <property type="protein sequence ID" value="RHN64817.1"/>
    <property type="gene ID" value="gene27681"/>
</dbReference>
<reference evidence="3" key="3">
    <citation type="submission" date="2015-04" db="UniProtKB">
        <authorList>
            <consortium name="EnsemblPlants"/>
        </authorList>
    </citation>
    <scope>IDENTIFICATION</scope>
    <source>
        <strain evidence="3">cv. Jemalong A17</strain>
    </source>
</reference>
<evidence type="ECO:0000313" key="2">
    <source>
        <dbReference type="EMBL" id="RHN64817.1"/>
    </source>
</evidence>
<proteinExistence type="predicted"/>
<reference evidence="1 4" key="1">
    <citation type="journal article" date="2011" name="Nature">
        <title>The Medicago genome provides insight into the evolution of rhizobial symbioses.</title>
        <authorList>
            <person name="Young N.D."/>
            <person name="Debelle F."/>
            <person name="Oldroyd G.E."/>
            <person name="Geurts R."/>
            <person name="Cannon S.B."/>
            <person name="Udvardi M.K."/>
            <person name="Benedito V.A."/>
            <person name="Mayer K.F."/>
            <person name="Gouzy J."/>
            <person name="Schoof H."/>
            <person name="Van de Peer Y."/>
            <person name="Proost S."/>
            <person name="Cook D.R."/>
            <person name="Meyers B.C."/>
            <person name="Spannagl M."/>
            <person name="Cheung F."/>
            <person name="De Mita S."/>
            <person name="Krishnakumar V."/>
            <person name="Gundlach H."/>
            <person name="Zhou S."/>
            <person name="Mudge J."/>
            <person name="Bharti A.K."/>
            <person name="Murray J.D."/>
            <person name="Naoumkina M.A."/>
            <person name="Rosen B."/>
            <person name="Silverstein K.A."/>
            <person name="Tang H."/>
            <person name="Rombauts S."/>
            <person name="Zhao P.X."/>
            <person name="Zhou P."/>
            <person name="Barbe V."/>
            <person name="Bardou P."/>
            <person name="Bechner M."/>
            <person name="Bellec A."/>
            <person name="Berger A."/>
            <person name="Berges H."/>
            <person name="Bidwell S."/>
            <person name="Bisseling T."/>
            <person name="Choisne N."/>
            <person name="Couloux A."/>
            <person name="Denny R."/>
            <person name="Deshpande S."/>
            <person name="Dai X."/>
            <person name="Doyle J.J."/>
            <person name="Dudez A.M."/>
            <person name="Farmer A.D."/>
            <person name="Fouteau S."/>
            <person name="Franken C."/>
            <person name="Gibelin C."/>
            <person name="Gish J."/>
            <person name="Goldstein S."/>
            <person name="Gonzalez A.J."/>
            <person name="Green P.J."/>
            <person name="Hallab A."/>
            <person name="Hartog M."/>
            <person name="Hua A."/>
            <person name="Humphray S.J."/>
            <person name="Jeong D.H."/>
            <person name="Jing Y."/>
            <person name="Jocker A."/>
            <person name="Kenton S.M."/>
            <person name="Kim D.J."/>
            <person name="Klee K."/>
            <person name="Lai H."/>
            <person name="Lang C."/>
            <person name="Lin S."/>
            <person name="Macmil S.L."/>
            <person name="Magdelenat G."/>
            <person name="Matthews L."/>
            <person name="McCorrison J."/>
            <person name="Monaghan E.L."/>
            <person name="Mun J.H."/>
            <person name="Najar F.Z."/>
            <person name="Nicholson C."/>
            <person name="Noirot C."/>
            <person name="O'Bleness M."/>
            <person name="Paule C.R."/>
            <person name="Poulain J."/>
            <person name="Prion F."/>
            <person name="Qin B."/>
            <person name="Qu C."/>
            <person name="Retzel E.F."/>
            <person name="Riddle C."/>
            <person name="Sallet E."/>
            <person name="Samain S."/>
            <person name="Samson N."/>
            <person name="Sanders I."/>
            <person name="Saurat O."/>
            <person name="Scarpelli C."/>
            <person name="Schiex T."/>
            <person name="Segurens B."/>
            <person name="Severin A.J."/>
            <person name="Sherrier D.J."/>
            <person name="Shi R."/>
            <person name="Sims S."/>
            <person name="Singer S.R."/>
            <person name="Sinharoy S."/>
            <person name="Sterck L."/>
            <person name="Viollet A."/>
            <person name="Wang B.B."/>
            <person name="Wang K."/>
            <person name="Wang M."/>
            <person name="Wang X."/>
            <person name="Warfsmann J."/>
            <person name="Weissenbach J."/>
            <person name="White D.D."/>
            <person name="White J.D."/>
            <person name="Wiley G.B."/>
            <person name="Wincker P."/>
            <person name="Xing Y."/>
            <person name="Yang L."/>
            <person name="Yao Z."/>
            <person name="Ying F."/>
            <person name="Zhai J."/>
            <person name="Zhou L."/>
            <person name="Zuber A."/>
            <person name="Denarie J."/>
            <person name="Dixon R.A."/>
            <person name="May G.D."/>
            <person name="Schwartz D.C."/>
            <person name="Rogers J."/>
            <person name="Quetier F."/>
            <person name="Town C.D."/>
            <person name="Roe B.A."/>
        </authorList>
    </citation>
    <scope>NUCLEOTIDE SEQUENCE [LARGE SCALE GENOMIC DNA]</scope>
    <source>
        <strain evidence="1">A17</strain>
        <strain evidence="3 4">cv. Jemalong A17</strain>
    </source>
</reference>
<accession>G7JED0</accession>
<dbReference type="eggNOG" id="ENOG502T0DE">
    <property type="taxonomic scope" value="Eukaryota"/>
</dbReference>
<name>G7JED0_MEDTR</name>
<dbReference type="EMBL" id="CM001220">
    <property type="protein sequence ID" value="AES92444.1"/>
    <property type="molecule type" value="Genomic_DNA"/>
</dbReference>
<dbReference type="HOGENOM" id="CLU_2516054_0_0_1"/>
<evidence type="ECO:0000313" key="5">
    <source>
        <dbReference type="Proteomes" id="UP000265566"/>
    </source>
</evidence>
<reference evidence="2" key="5">
    <citation type="journal article" date="2018" name="Nat. Plants">
        <title>Whole-genome landscape of Medicago truncatula symbiotic genes.</title>
        <authorList>
            <person name="Pecrix Y."/>
            <person name="Gamas P."/>
            <person name="Carrere S."/>
        </authorList>
    </citation>
    <scope>NUCLEOTIDE SEQUENCE</scope>
    <source>
        <tissue evidence="2">Leaves</tissue>
    </source>
</reference>
<reference evidence="1 4" key="2">
    <citation type="journal article" date="2014" name="BMC Genomics">
        <title>An improved genome release (version Mt4.0) for the model legume Medicago truncatula.</title>
        <authorList>
            <person name="Tang H."/>
            <person name="Krishnakumar V."/>
            <person name="Bidwell S."/>
            <person name="Rosen B."/>
            <person name="Chan A."/>
            <person name="Zhou S."/>
            <person name="Gentzbittel L."/>
            <person name="Childs K.L."/>
            <person name="Yandell M."/>
            <person name="Gundlach H."/>
            <person name="Mayer K.F."/>
            <person name="Schwartz D.C."/>
            <person name="Town C.D."/>
        </authorList>
    </citation>
    <scope>GENOME REANNOTATION</scope>
    <source>
        <strain evidence="3 4">cv. Jemalong A17</strain>
    </source>
</reference>
<evidence type="ECO:0000313" key="4">
    <source>
        <dbReference type="Proteomes" id="UP000002051"/>
    </source>
</evidence>